<comment type="caution">
    <text evidence="4">The sequence shown here is derived from an EMBL/GenBank/DDBJ whole genome shotgun (WGS) entry which is preliminary data.</text>
</comment>
<evidence type="ECO:0000313" key="5">
    <source>
        <dbReference type="Proteomes" id="UP000321926"/>
    </source>
</evidence>
<dbReference type="Proteomes" id="UP000321926">
    <property type="component" value="Unassembled WGS sequence"/>
</dbReference>
<gene>
    <name evidence="4" type="primary">egtD</name>
    <name evidence="4" type="ORF">FVR03_05835</name>
</gene>
<dbReference type="EC" id="2.1.1.44" evidence="4"/>
<organism evidence="4 5">
    <name type="scientific">Pontibacter qinzhouensis</name>
    <dbReference type="NCBI Taxonomy" id="2603253"/>
    <lineage>
        <taxon>Bacteria</taxon>
        <taxon>Pseudomonadati</taxon>
        <taxon>Bacteroidota</taxon>
        <taxon>Cytophagia</taxon>
        <taxon>Cytophagales</taxon>
        <taxon>Hymenobacteraceae</taxon>
        <taxon>Pontibacter</taxon>
    </lineage>
</organism>
<dbReference type="SUPFAM" id="SSF53335">
    <property type="entry name" value="S-adenosyl-L-methionine-dependent methyltransferases"/>
    <property type="match status" value="1"/>
</dbReference>
<keyword evidence="5" id="KW-1185">Reference proteome</keyword>
<proteinExistence type="predicted"/>
<dbReference type="RefSeq" id="WP_147920797.1">
    <property type="nucleotide sequence ID" value="NZ_VRTY01000015.1"/>
</dbReference>
<keyword evidence="1 4" id="KW-0489">Methyltransferase</keyword>
<dbReference type="GO" id="GO:0032259">
    <property type="term" value="P:methylation"/>
    <property type="evidence" value="ECO:0007669"/>
    <property type="project" value="UniProtKB-KW"/>
</dbReference>
<keyword evidence="2 4" id="KW-0808">Transferase</keyword>
<dbReference type="InterPro" id="IPR051128">
    <property type="entry name" value="EgtD_Methyltrsf_superfamily"/>
</dbReference>
<evidence type="ECO:0000259" key="3">
    <source>
        <dbReference type="Pfam" id="PF10017"/>
    </source>
</evidence>
<dbReference type="OrthoDB" id="5289726at2"/>
<sequence length="338" mass="38373">MKTLTSTPNKLPLVELHKEPDGSVSKAAFAKDVEAGLSKKNKTLSSRYFYDSRGSQLFQDIMALPEYYLTRSEFEVLTDQKEAIAAEVAAEGFFHLIDLGAGDALKTKILLRELHKQKQQFDYVPVDISGHAMQELTERLHHELPDVPVQAVVGEYIQALEWLQEHKSERKVVLFLGSNIGNFTSDESMAFLKIVRSYLGSGDKLLMGMDLRKDPNTILDAYDDKTGVTAAFNLNLLRRINEELGGNFDLNCFSHYATYDPQAGVMRSYLVSRKRQEVWIEAIGKMFSFTAWETIHTENSHKYSLEQAQEMGKATNFSIETVFLDKNQYFADILFAVK</sequence>
<accession>A0A5C8KDV3</accession>
<evidence type="ECO:0000313" key="4">
    <source>
        <dbReference type="EMBL" id="TXK49840.1"/>
    </source>
</evidence>
<dbReference type="PIRSF" id="PIRSF018005">
    <property type="entry name" value="UCP018005"/>
    <property type="match status" value="1"/>
</dbReference>
<evidence type="ECO:0000256" key="2">
    <source>
        <dbReference type="ARBA" id="ARBA00022679"/>
    </source>
</evidence>
<feature type="domain" description="Histidine-specific methyltransferase SAM-dependent" evidence="3">
    <location>
        <begin position="29"/>
        <end position="335"/>
    </location>
</feature>
<dbReference type="EMBL" id="VRTY01000015">
    <property type="protein sequence ID" value="TXK49840.1"/>
    <property type="molecule type" value="Genomic_DNA"/>
</dbReference>
<dbReference type="AlphaFoldDB" id="A0A5C8KDV3"/>
<dbReference type="PANTHER" id="PTHR43397">
    <property type="entry name" value="ERGOTHIONEINE BIOSYNTHESIS PROTEIN 1"/>
    <property type="match status" value="1"/>
</dbReference>
<dbReference type="GO" id="GO:0052706">
    <property type="term" value="F:L-histidine N(alpha)-methyltransferase activity"/>
    <property type="evidence" value="ECO:0007669"/>
    <property type="project" value="UniProtKB-EC"/>
</dbReference>
<dbReference type="Gene3D" id="3.40.50.150">
    <property type="entry name" value="Vaccinia Virus protein VP39"/>
    <property type="match status" value="1"/>
</dbReference>
<name>A0A5C8KDV3_9BACT</name>
<evidence type="ECO:0000256" key="1">
    <source>
        <dbReference type="ARBA" id="ARBA00022603"/>
    </source>
</evidence>
<dbReference type="PANTHER" id="PTHR43397:SF1">
    <property type="entry name" value="ERGOTHIONEINE BIOSYNTHESIS PROTEIN 1"/>
    <property type="match status" value="1"/>
</dbReference>
<dbReference type="NCBIfam" id="TIGR03438">
    <property type="entry name" value="egtD_ergothio"/>
    <property type="match status" value="1"/>
</dbReference>
<dbReference type="InterPro" id="IPR029063">
    <property type="entry name" value="SAM-dependent_MTases_sf"/>
</dbReference>
<dbReference type="InterPro" id="IPR019257">
    <property type="entry name" value="MeTrfase_dom"/>
</dbReference>
<reference evidence="4 5" key="1">
    <citation type="submission" date="2019-08" db="EMBL/GenBank/DDBJ databases">
        <authorList>
            <person name="Shi S."/>
        </authorList>
    </citation>
    <scope>NUCLEOTIDE SEQUENCE [LARGE SCALE GENOMIC DNA]</scope>
    <source>
        <strain evidence="4 5">GY10130</strain>
    </source>
</reference>
<dbReference type="InterPro" id="IPR035094">
    <property type="entry name" value="EgtD"/>
</dbReference>
<dbReference type="Pfam" id="PF10017">
    <property type="entry name" value="Methyltransf_33"/>
    <property type="match status" value="1"/>
</dbReference>
<dbReference type="InterPro" id="IPR017804">
    <property type="entry name" value="MeTrfase_EgtD-like"/>
</dbReference>
<protein>
    <submittedName>
        <fullName evidence="4">L-histidine N(Alpha)-methyltransferase</fullName>
        <ecNumber evidence="4">2.1.1.44</ecNumber>
    </submittedName>
</protein>